<reference evidence="7 8" key="1">
    <citation type="journal article" date="2019" name="Indoor Air">
        <title>Impacts of indoor surface finishes on bacterial viability.</title>
        <authorList>
            <person name="Hu J."/>
            <person name="Maamar S.B."/>
            <person name="Glawe A.J."/>
            <person name="Gottel N."/>
            <person name="Gilbert J.A."/>
            <person name="Hartmann E.M."/>
        </authorList>
    </citation>
    <scope>NUCLEOTIDE SEQUENCE [LARGE SCALE GENOMIC DNA]</scope>
    <source>
        <strain evidence="7 8">AF060A6</strain>
    </source>
</reference>
<evidence type="ECO:0000313" key="8">
    <source>
        <dbReference type="Proteomes" id="UP000306477"/>
    </source>
</evidence>
<dbReference type="InterPro" id="IPR050490">
    <property type="entry name" value="Bact_solute-bd_prot1"/>
</dbReference>
<proteinExistence type="predicted"/>
<dbReference type="EMBL" id="SLUB01000016">
    <property type="protein sequence ID" value="THE12500.1"/>
    <property type="molecule type" value="Genomic_DNA"/>
</dbReference>
<keyword evidence="4" id="KW-0564">Palmitate</keyword>
<dbReference type="RefSeq" id="WP_136379646.1">
    <property type="nucleotide sequence ID" value="NZ_SLUB01000016.1"/>
</dbReference>
<feature type="signal peptide" evidence="6">
    <location>
        <begin position="1"/>
        <end position="29"/>
    </location>
</feature>
<comment type="caution">
    <text evidence="7">The sequence shown here is derived from an EMBL/GenBank/DDBJ whole genome shotgun (WGS) entry which is preliminary data.</text>
</comment>
<keyword evidence="3" id="KW-0472">Membrane</keyword>
<dbReference type="Gene3D" id="3.40.190.10">
    <property type="entry name" value="Periplasmic binding protein-like II"/>
    <property type="match status" value="1"/>
</dbReference>
<sequence>MKKKFLSFFSVLLLSFVFLLTACSGENEAKPANSDDIKTAGSDIEDATELSFWTFAGTHADFYANAAERWNEQNPDKPIKLTVENYPFDQMHNNLLMALQSGSGAPDLVDIELAKFSNFLKGDIQLEPLNDLIEPELDKFIPERVSIYEKDGNYYGAPTHLGASVVYYNTEIMDEAGVNIDEIETWDDYIEAGKKVVEVTGKPMTTIADNWYGIWPYAAQRGSDFFDENGELTLDSKENIETLEFINDLINKHKIAEIAPGGGYHSEEFYGFMNDGGQASLVIPMFYMKDFTTYMPDLKGKVQIRPMPKWSDSDYQSATMGGTGTAVTSQSKHIDLAKEFLYFAKLSKEGNIKLWTELGFDPPRWDVWEDPQMKEDNVYYQYFHKDIFDILLSVKDNVAGIKISEYTPDVLSEIDSNIMHRVLREQNATPEEALKQSADTIRQKMGSK</sequence>
<evidence type="ECO:0000256" key="1">
    <source>
        <dbReference type="ARBA" id="ARBA00022475"/>
    </source>
</evidence>
<evidence type="ECO:0000256" key="3">
    <source>
        <dbReference type="ARBA" id="ARBA00023136"/>
    </source>
</evidence>
<name>A0A4S3PS15_9BACI</name>
<organism evidence="7 8">
    <name type="scientific">Bacillus timonensis</name>
    <dbReference type="NCBI Taxonomy" id="1033734"/>
    <lineage>
        <taxon>Bacteria</taxon>
        <taxon>Bacillati</taxon>
        <taxon>Bacillota</taxon>
        <taxon>Bacilli</taxon>
        <taxon>Bacillales</taxon>
        <taxon>Bacillaceae</taxon>
        <taxon>Bacillus</taxon>
    </lineage>
</organism>
<protein>
    <submittedName>
        <fullName evidence="7">Sugar ABC transporter substrate-binding protein</fullName>
    </submittedName>
</protein>
<dbReference type="OrthoDB" id="9768630at2"/>
<keyword evidence="2 6" id="KW-0732">Signal</keyword>
<accession>A0A4S3PS15</accession>
<evidence type="ECO:0000256" key="6">
    <source>
        <dbReference type="SAM" id="SignalP"/>
    </source>
</evidence>
<dbReference type="InterPro" id="IPR006059">
    <property type="entry name" value="SBP"/>
</dbReference>
<dbReference type="PANTHER" id="PTHR43649">
    <property type="entry name" value="ARABINOSE-BINDING PROTEIN-RELATED"/>
    <property type="match status" value="1"/>
</dbReference>
<dbReference type="AlphaFoldDB" id="A0A4S3PS15"/>
<keyword evidence="1" id="KW-1003">Cell membrane</keyword>
<feature type="chain" id="PRO_5038841785" evidence="6">
    <location>
        <begin position="30"/>
        <end position="448"/>
    </location>
</feature>
<dbReference type="Pfam" id="PF01547">
    <property type="entry name" value="SBP_bac_1"/>
    <property type="match status" value="1"/>
</dbReference>
<evidence type="ECO:0000256" key="2">
    <source>
        <dbReference type="ARBA" id="ARBA00022729"/>
    </source>
</evidence>
<dbReference type="CDD" id="cd13585">
    <property type="entry name" value="PBP2_TMBP_like"/>
    <property type="match status" value="1"/>
</dbReference>
<dbReference type="PANTHER" id="PTHR43649:SF33">
    <property type="entry name" value="POLYGALACTURONAN_RHAMNOGALACTURONAN-BINDING PROTEIN YTCQ"/>
    <property type="match status" value="1"/>
</dbReference>
<evidence type="ECO:0000256" key="5">
    <source>
        <dbReference type="ARBA" id="ARBA00023288"/>
    </source>
</evidence>
<evidence type="ECO:0000256" key="4">
    <source>
        <dbReference type="ARBA" id="ARBA00023139"/>
    </source>
</evidence>
<dbReference type="PROSITE" id="PS51257">
    <property type="entry name" value="PROKAR_LIPOPROTEIN"/>
    <property type="match status" value="1"/>
</dbReference>
<keyword evidence="8" id="KW-1185">Reference proteome</keyword>
<evidence type="ECO:0000313" key="7">
    <source>
        <dbReference type="EMBL" id="THE12500.1"/>
    </source>
</evidence>
<keyword evidence="5" id="KW-0449">Lipoprotein</keyword>
<gene>
    <name evidence="7" type="ORF">E1I69_10910</name>
</gene>
<dbReference type="SUPFAM" id="SSF53850">
    <property type="entry name" value="Periplasmic binding protein-like II"/>
    <property type="match status" value="1"/>
</dbReference>
<dbReference type="Proteomes" id="UP000306477">
    <property type="component" value="Unassembled WGS sequence"/>
</dbReference>